<feature type="region of interest" description="Disordered" evidence="7">
    <location>
        <begin position="1"/>
        <end position="29"/>
    </location>
</feature>
<comment type="similarity">
    <text evidence="2 6">Belongs to the multi antimicrobial extrusion (MATE) (TC 2.A.66.1) family.</text>
</comment>
<feature type="transmembrane region" description="Helical" evidence="6">
    <location>
        <begin position="310"/>
        <end position="331"/>
    </location>
</feature>
<comment type="subcellular location">
    <subcellularLocation>
        <location evidence="1">Membrane</location>
        <topology evidence="1">Multi-pass membrane protein</topology>
    </subcellularLocation>
</comment>
<feature type="transmembrane region" description="Helical" evidence="6">
    <location>
        <begin position="48"/>
        <end position="66"/>
    </location>
</feature>
<keyword evidence="9" id="KW-1185">Reference proteome</keyword>
<protein>
    <recommendedName>
        <fullName evidence="6">Protein DETOXIFICATION</fullName>
    </recommendedName>
    <alternativeName>
        <fullName evidence="6">Multidrug and toxic compound extrusion protein</fullName>
    </alternativeName>
</protein>
<feature type="transmembrane region" description="Helical" evidence="6">
    <location>
        <begin position="202"/>
        <end position="222"/>
    </location>
</feature>
<reference evidence="8" key="1">
    <citation type="journal article" date="2017" name="Gigascience">
        <title>The genome draft of coconut (Cocos nucifera).</title>
        <authorList>
            <person name="Xiao Y."/>
            <person name="Xu P."/>
            <person name="Fan H."/>
            <person name="Baudouin L."/>
            <person name="Xia W."/>
            <person name="Bocs S."/>
            <person name="Xu J."/>
            <person name="Li Q."/>
            <person name="Guo A."/>
            <person name="Zhou L."/>
            <person name="Li J."/>
            <person name="Wu Y."/>
            <person name="Ma Z."/>
            <person name="Armero A."/>
            <person name="Issali A.E."/>
            <person name="Liu N."/>
            <person name="Peng M."/>
            <person name="Yang Y."/>
        </authorList>
    </citation>
    <scope>NUCLEOTIDE SEQUENCE</scope>
    <source>
        <tissue evidence="8">Spear leaf of Hainan Tall coconut</tissue>
    </source>
</reference>
<organism evidence="8 9">
    <name type="scientific">Cocos nucifera</name>
    <name type="common">Coconut palm</name>
    <dbReference type="NCBI Taxonomy" id="13894"/>
    <lineage>
        <taxon>Eukaryota</taxon>
        <taxon>Viridiplantae</taxon>
        <taxon>Streptophyta</taxon>
        <taxon>Embryophyta</taxon>
        <taxon>Tracheophyta</taxon>
        <taxon>Spermatophyta</taxon>
        <taxon>Magnoliopsida</taxon>
        <taxon>Liliopsida</taxon>
        <taxon>Arecaceae</taxon>
        <taxon>Arecoideae</taxon>
        <taxon>Cocoseae</taxon>
        <taxon>Attaleinae</taxon>
        <taxon>Cocos</taxon>
    </lineage>
</organism>
<gene>
    <name evidence="8" type="ORF">COCNU_04G012730</name>
</gene>
<evidence type="ECO:0000256" key="2">
    <source>
        <dbReference type="ARBA" id="ARBA00010199"/>
    </source>
</evidence>
<dbReference type="GO" id="GO:0015297">
    <property type="term" value="F:antiporter activity"/>
    <property type="evidence" value="ECO:0007669"/>
    <property type="project" value="InterPro"/>
</dbReference>
<dbReference type="GO" id="GO:1990961">
    <property type="term" value="P:xenobiotic detoxification by transmembrane export across the plasma membrane"/>
    <property type="evidence" value="ECO:0007669"/>
    <property type="project" value="InterPro"/>
</dbReference>
<dbReference type="CDD" id="cd13132">
    <property type="entry name" value="MATE_eukaryotic"/>
    <property type="match status" value="1"/>
</dbReference>
<dbReference type="Proteomes" id="UP000797356">
    <property type="component" value="Chromosome 4"/>
</dbReference>
<evidence type="ECO:0000256" key="4">
    <source>
        <dbReference type="ARBA" id="ARBA00022989"/>
    </source>
</evidence>
<dbReference type="EMBL" id="CM017875">
    <property type="protein sequence ID" value="KAG1338967.1"/>
    <property type="molecule type" value="Genomic_DNA"/>
</dbReference>
<evidence type="ECO:0000256" key="5">
    <source>
        <dbReference type="ARBA" id="ARBA00023136"/>
    </source>
</evidence>
<feature type="transmembrane region" description="Helical" evidence="6">
    <location>
        <begin position="133"/>
        <end position="150"/>
    </location>
</feature>
<dbReference type="GO" id="GO:0042910">
    <property type="term" value="F:xenobiotic transmembrane transporter activity"/>
    <property type="evidence" value="ECO:0007669"/>
    <property type="project" value="InterPro"/>
</dbReference>
<proteinExistence type="inferred from homology"/>
<dbReference type="InterPro" id="IPR002528">
    <property type="entry name" value="MATE_fam"/>
</dbReference>
<sequence>MHRNDPLYDGGLAEAGDREGKNTGGGEEKKMGNKSLCWPNINEAVEELISLYQIVWPMVMTSFLLYSRSVVSMLFLGHLGDAELAGGSLAIAFANITGFSVLKGLAMGMDPICGQAFGAMRWAVLRQTFQKTIILLLLSIIPISVLWINMEPILLHLGQDAAILPTSKCYLLFSFPDLLAQSFLHPLGIFLRAQSLTTPLTFCAAVALILHIPINWLLITYFNLGVKGVALASALNTVNINMGLVAYLLLSEEALKPWHGASLACFQEWAPLVKLAVPSMVSVCLEWWWYEVMLILCGLLSEPQPSVAAMGILIQTTGLMYVVPSSLSMGLSTRVGHELGAGQPFRARRAASTGLAVAMVFGLAAFVFTVAVRGVWGRMFTGETRILALTAAALPIVGFCELGNCPQTAGCGVLRGSARPTLGANINFSSFYLVGLPVAAVAGFRLGLGFIGICLGLVAAQASCASLMLYAVARTDWEVQVDRAEELTGGGVGVGGGEEDDLETSLLG</sequence>
<reference evidence="8" key="2">
    <citation type="submission" date="2019-07" db="EMBL/GenBank/DDBJ databases">
        <authorList>
            <person name="Yang Y."/>
            <person name="Bocs S."/>
            <person name="Baudouin L."/>
        </authorList>
    </citation>
    <scope>NUCLEOTIDE SEQUENCE</scope>
    <source>
        <tissue evidence="8">Spear leaf of Hainan Tall coconut</tissue>
    </source>
</reference>
<name>A0A8K0I794_COCNU</name>
<evidence type="ECO:0000256" key="7">
    <source>
        <dbReference type="SAM" id="MobiDB-lite"/>
    </source>
</evidence>
<dbReference type="GO" id="GO:0016020">
    <property type="term" value="C:membrane"/>
    <property type="evidence" value="ECO:0007669"/>
    <property type="project" value="UniProtKB-SubCell"/>
</dbReference>
<keyword evidence="4 6" id="KW-1133">Transmembrane helix</keyword>
<comment type="caution">
    <text evidence="8">The sequence shown here is derived from an EMBL/GenBank/DDBJ whole genome shotgun (WGS) entry which is preliminary data.</text>
</comment>
<evidence type="ECO:0000313" key="8">
    <source>
        <dbReference type="EMBL" id="KAG1338967.1"/>
    </source>
</evidence>
<feature type="transmembrane region" description="Helical" evidence="6">
    <location>
        <begin position="228"/>
        <end position="250"/>
    </location>
</feature>
<dbReference type="PANTHER" id="PTHR11206">
    <property type="entry name" value="MULTIDRUG RESISTANCE PROTEIN"/>
    <property type="match status" value="1"/>
</dbReference>
<feature type="transmembrane region" description="Helical" evidence="6">
    <location>
        <begin position="352"/>
        <end position="372"/>
    </location>
</feature>
<accession>A0A8K0I794</accession>
<dbReference type="Pfam" id="PF01554">
    <property type="entry name" value="MatE"/>
    <property type="match status" value="2"/>
</dbReference>
<dbReference type="OrthoDB" id="2126698at2759"/>
<keyword evidence="5 6" id="KW-0472">Membrane</keyword>
<evidence type="ECO:0000313" key="9">
    <source>
        <dbReference type="Proteomes" id="UP000797356"/>
    </source>
</evidence>
<dbReference type="InterPro" id="IPR045069">
    <property type="entry name" value="MATE_euk"/>
</dbReference>
<evidence type="ECO:0000256" key="3">
    <source>
        <dbReference type="ARBA" id="ARBA00022692"/>
    </source>
</evidence>
<evidence type="ECO:0000256" key="6">
    <source>
        <dbReference type="RuleBase" id="RU004914"/>
    </source>
</evidence>
<evidence type="ECO:0000256" key="1">
    <source>
        <dbReference type="ARBA" id="ARBA00004141"/>
    </source>
</evidence>
<feature type="compositionally biased region" description="Basic and acidic residues" evidence="7">
    <location>
        <begin position="15"/>
        <end position="29"/>
    </location>
</feature>
<dbReference type="NCBIfam" id="TIGR00797">
    <property type="entry name" value="matE"/>
    <property type="match status" value="1"/>
</dbReference>
<comment type="caution">
    <text evidence="6">Lacks conserved residue(s) required for the propagation of feature annotation.</text>
</comment>
<keyword evidence="3 6" id="KW-0812">Transmembrane</keyword>
<dbReference type="AlphaFoldDB" id="A0A8K0I794"/>